<sequence length="354" mass="39901">MYFQDITSLQFFIPFSLGILIFSILFDIFLGELPTKIHPVVFIGKNIEFFLKYLIKIKNKLSGLILTILVLLIVIVFFIVILLISSYNLIIFVIISSLILSSTFSIRMLLSSAKSIFNDLELDINSARVSMSYLVSRDTSELTESLIISATIETLSENITDSVISPVFYYIIANIILILVLSLELFSFSSVNINILNIIIFSVIIAIFYRIINTLDAMVGYKNEKYSNIGYFPAKLDDILNYIPARLGGVLTVLASFLYRNQGFNYKNSYLTMLNDAKKCPSPNSGFTMAAVAGALDISLTKKNVYKIGKDKNVLKKNDINKAIKLSKLTILLSILFLILIFLIFILIIFVFLL</sequence>
<gene>
    <name evidence="11" type="primary">cobD</name>
    <name evidence="12" type="ORF">ISP01_04880</name>
</gene>
<dbReference type="NCBIfam" id="NF002281">
    <property type="entry name" value="PRK01209.2-5"/>
    <property type="match status" value="1"/>
</dbReference>
<dbReference type="InterPro" id="IPR004485">
    <property type="entry name" value="Cobalamin_biosynth_CobD/CbiB"/>
</dbReference>
<comment type="subcellular location">
    <subcellularLocation>
        <location evidence="2 11">Cell membrane</location>
        <topology evidence="2 11">Multi-pass membrane protein</topology>
    </subcellularLocation>
</comment>
<accession>A0A843APK6</accession>
<dbReference type="EMBL" id="JADIIN010000039">
    <property type="protein sequence ID" value="MBF4468720.1"/>
    <property type="molecule type" value="Genomic_DNA"/>
</dbReference>
<feature type="transmembrane region" description="Helical" evidence="11">
    <location>
        <begin position="61"/>
        <end position="84"/>
    </location>
</feature>
<keyword evidence="6 11" id="KW-1003">Cell membrane</keyword>
<evidence type="ECO:0000256" key="3">
    <source>
        <dbReference type="ARBA" id="ARBA00004953"/>
    </source>
</evidence>
<evidence type="ECO:0000256" key="7">
    <source>
        <dbReference type="ARBA" id="ARBA00022573"/>
    </source>
</evidence>
<comment type="similarity">
    <text evidence="4 11">Belongs to the CobD/CbiB family.</text>
</comment>
<comment type="function">
    <text evidence="1 11">Converts cobyric acid to cobinamide by the addition of aminopropanol on the F carboxylic group.</text>
</comment>
<dbReference type="RefSeq" id="WP_042702690.1">
    <property type="nucleotide sequence ID" value="NZ_JADIIN010000039.1"/>
</dbReference>
<evidence type="ECO:0000256" key="1">
    <source>
        <dbReference type="ARBA" id="ARBA00003384"/>
    </source>
</evidence>
<evidence type="ECO:0000256" key="10">
    <source>
        <dbReference type="ARBA" id="ARBA00023136"/>
    </source>
</evidence>
<keyword evidence="8 11" id="KW-0812">Transmembrane</keyword>
<evidence type="ECO:0000256" key="9">
    <source>
        <dbReference type="ARBA" id="ARBA00022989"/>
    </source>
</evidence>
<reference evidence="12" key="1">
    <citation type="submission" date="2020-10" db="EMBL/GenBank/DDBJ databases">
        <title>Dehalococcoides mccartyi of a TCE/Cr reducing biochatode.</title>
        <authorList>
            <person name="Matturro B."/>
        </authorList>
    </citation>
    <scope>NUCLEOTIDE SEQUENCE</scope>
    <source>
        <strain evidence="12">Bin4</strain>
    </source>
</reference>
<evidence type="ECO:0000256" key="6">
    <source>
        <dbReference type="ARBA" id="ARBA00022475"/>
    </source>
</evidence>
<dbReference type="AlphaFoldDB" id="A0A843APK6"/>
<organism evidence="12 13">
    <name type="scientific">Methanobrevibacter arboriphilus</name>
    <dbReference type="NCBI Taxonomy" id="39441"/>
    <lineage>
        <taxon>Archaea</taxon>
        <taxon>Methanobacteriati</taxon>
        <taxon>Methanobacteriota</taxon>
        <taxon>Methanomada group</taxon>
        <taxon>Methanobacteria</taxon>
        <taxon>Methanobacteriales</taxon>
        <taxon>Methanobacteriaceae</taxon>
        <taxon>Methanobrevibacter</taxon>
    </lineage>
</organism>
<feature type="transmembrane region" description="Helical" evidence="11">
    <location>
        <begin position="12"/>
        <end position="30"/>
    </location>
</feature>
<dbReference type="GO" id="GO:0048472">
    <property type="term" value="F:threonine-phosphate decarboxylase activity"/>
    <property type="evidence" value="ECO:0007669"/>
    <property type="project" value="InterPro"/>
</dbReference>
<keyword evidence="9 11" id="KW-1133">Transmembrane helix</keyword>
<dbReference type="UniPathway" id="UPA00148"/>
<dbReference type="Pfam" id="PF03186">
    <property type="entry name" value="CobD_Cbib"/>
    <property type="match status" value="1"/>
</dbReference>
<comment type="caution">
    <text evidence="12">The sequence shown here is derived from an EMBL/GenBank/DDBJ whole genome shotgun (WGS) entry which is preliminary data.</text>
</comment>
<dbReference type="Proteomes" id="UP000658733">
    <property type="component" value="Unassembled WGS sequence"/>
</dbReference>
<evidence type="ECO:0000313" key="12">
    <source>
        <dbReference type="EMBL" id="MBF4468720.1"/>
    </source>
</evidence>
<dbReference type="PANTHER" id="PTHR34308">
    <property type="entry name" value="COBALAMIN BIOSYNTHESIS PROTEIN CBIB"/>
    <property type="match status" value="1"/>
</dbReference>
<protein>
    <recommendedName>
        <fullName evidence="5 11">Probable cobalamin biosynthesis protein CobD</fullName>
    </recommendedName>
</protein>
<dbReference type="GO" id="GO:0009236">
    <property type="term" value="P:cobalamin biosynthetic process"/>
    <property type="evidence" value="ECO:0007669"/>
    <property type="project" value="UniProtKB-UniRule"/>
</dbReference>
<feature type="transmembrane region" description="Helical" evidence="11">
    <location>
        <begin position="193"/>
        <end position="212"/>
    </location>
</feature>
<evidence type="ECO:0000313" key="13">
    <source>
        <dbReference type="Proteomes" id="UP000658733"/>
    </source>
</evidence>
<name>A0A843APK6_METAZ</name>
<proteinExistence type="inferred from homology"/>
<dbReference type="GO" id="GO:0005886">
    <property type="term" value="C:plasma membrane"/>
    <property type="evidence" value="ECO:0007669"/>
    <property type="project" value="UniProtKB-SubCell"/>
</dbReference>
<keyword evidence="7 11" id="KW-0169">Cobalamin biosynthesis</keyword>
<evidence type="ECO:0000256" key="11">
    <source>
        <dbReference type="HAMAP-Rule" id="MF_00024"/>
    </source>
</evidence>
<evidence type="ECO:0000256" key="2">
    <source>
        <dbReference type="ARBA" id="ARBA00004651"/>
    </source>
</evidence>
<dbReference type="HAMAP" id="MF_00024">
    <property type="entry name" value="CobD_CbiB"/>
    <property type="match status" value="1"/>
</dbReference>
<feature type="transmembrane region" description="Helical" evidence="11">
    <location>
        <begin position="167"/>
        <end position="187"/>
    </location>
</feature>
<feature type="transmembrane region" description="Helical" evidence="11">
    <location>
        <begin position="331"/>
        <end position="353"/>
    </location>
</feature>
<feature type="transmembrane region" description="Helical" evidence="11">
    <location>
        <begin position="90"/>
        <end position="110"/>
    </location>
</feature>
<comment type="pathway">
    <text evidence="3 11">Cofactor biosynthesis; adenosylcobalamin biosynthesis.</text>
</comment>
<keyword evidence="10 11" id="KW-0472">Membrane</keyword>
<evidence type="ECO:0000256" key="8">
    <source>
        <dbReference type="ARBA" id="ARBA00022692"/>
    </source>
</evidence>
<dbReference type="GO" id="GO:0015420">
    <property type="term" value="F:ABC-type vitamin B12 transporter activity"/>
    <property type="evidence" value="ECO:0007669"/>
    <property type="project" value="UniProtKB-UniRule"/>
</dbReference>
<evidence type="ECO:0000256" key="4">
    <source>
        <dbReference type="ARBA" id="ARBA00006263"/>
    </source>
</evidence>
<evidence type="ECO:0000256" key="5">
    <source>
        <dbReference type="ARBA" id="ARBA00016185"/>
    </source>
</evidence>
<dbReference type="PANTHER" id="PTHR34308:SF1">
    <property type="entry name" value="COBALAMIN BIOSYNTHESIS PROTEIN CBIB"/>
    <property type="match status" value="1"/>
</dbReference>